<dbReference type="Proteomes" id="UP000375525">
    <property type="component" value="Unassembled WGS sequence"/>
</dbReference>
<evidence type="ECO:0000313" key="2">
    <source>
        <dbReference type="Proteomes" id="UP000375525"/>
    </source>
</evidence>
<evidence type="ECO:0008006" key="3">
    <source>
        <dbReference type="Google" id="ProtNLM"/>
    </source>
</evidence>
<accession>A0A5E7H2X6</accession>
<dbReference type="NCBIfam" id="TIGR02608">
    <property type="entry name" value="delta_60_rpt"/>
    <property type="match status" value="3"/>
</dbReference>
<dbReference type="Gene3D" id="2.80.10.50">
    <property type="match status" value="2"/>
</dbReference>
<name>A0A5E7H2X6_PSEFL</name>
<evidence type="ECO:0000313" key="1">
    <source>
        <dbReference type="EMBL" id="VVO57037.1"/>
    </source>
</evidence>
<dbReference type="SUPFAM" id="SSF101898">
    <property type="entry name" value="NHL repeat"/>
    <property type="match status" value="1"/>
</dbReference>
<organism evidence="1 2">
    <name type="scientific">Pseudomonas fluorescens</name>
    <dbReference type="NCBI Taxonomy" id="294"/>
    <lineage>
        <taxon>Bacteria</taxon>
        <taxon>Pseudomonadati</taxon>
        <taxon>Pseudomonadota</taxon>
        <taxon>Gammaproteobacteria</taxon>
        <taxon>Pseudomonadales</taxon>
        <taxon>Pseudomonadaceae</taxon>
        <taxon>Pseudomonas</taxon>
    </lineage>
</organism>
<dbReference type="EMBL" id="CABVIH010000002">
    <property type="protein sequence ID" value="VVO57037.1"/>
    <property type="molecule type" value="Genomic_DNA"/>
</dbReference>
<gene>
    <name evidence="1" type="ORF">PS880_00600</name>
</gene>
<dbReference type="Pfam" id="PF17164">
    <property type="entry name" value="DUF5122"/>
    <property type="match status" value="2"/>
</dbReference>
<sequence length="429" mass="45521">MANKELLKSSNILDPAFGSNGIAWIKYPNSGTGFARGITVTPDYKLVIAAGSGLNFSVVRLNANGTQDTTFGQNGTVTGKFADGHQSGGSSVSVLKNGNILLSGFYEEYEYAPSKRGLALFDDKGNFVEEFGEKGVIVVHPITSVKFQLPEVKDEAKSRSASSQKGFSVELPDGKLMTFSNHMNSFADKVGLLMRLDKNGALDTTFGDSKGYVTVQYAAHYTSVGSLTCLKNGMFAIGGLVNQDGKNLGMIALYSADGVPVKTFGSNGFVVFDSFGSKDEIFDIVEMHDGNILGIGSTYDDTFNGLLVCLDSTGKFVDTFNGGKPVVTPIPEAVGGTAWLSGAQRPDKKIVVIGPTYGEQNSTTIIAQFLPNGEPDKSFGDGQGKLVVDLTDVLDMGVSVAIQDNKLVASGTSLPHEDGIRPFAFRCLQ</sequence>
<dbReference type="InterPro" id="IPR013431">
    <property type="entry name" value="Delta_60_rpt"/>
</dbReference>
<protein>
    <recommendedName>
        <fullName evidence="3">Delta-60 repeat protein</fullName>
    </recommendedName>
</protein>
<dbReference type="RefSeq" id="WP_191624632.1">
    <property type="nucleotide sequence ID" value="NZ_CABVIH010000002.1"/>
</dbReference>
<proteinExistence type="predicted"/>
<reference evidence="1 2" key="1">
    <citation type="submission" date="2019-09" db="EMBL/GenBank/DDBJ databases">
        <authorList>
            <person name="Chandra G."/>
            <person name="Truman W A."/>
        </authorList>
    </citation>
    <scope>NUCLEOTIDE SEQUENCE [LARGE SCALE GENOMIC DNA]</scope>
    <source>
        <strain evidence="1">PS880</strain>
    </source>
</reference>
<dbReference type="AlphaFoldDB" id="A0A5E7H2X6"/>